<reference evidence="2" key="1">
    <citation type="submission" date="2017-11" db="EMBL/GenBank/DDBJ databases">
        <authorList>
            <person name="Watanabe M."/>
            <person name="Kojima H."/>
        </authorList>
    </citation>
    <scope>NUCLEOTIDE SEQUENCE [LARGE SCALE GENOMIC DNA]</scope>
    <source>
        <strain evidence="2">Tokyo 01</strain>
    </source>
</reference>
<evidence type="ECO:0000313" key="2">
    <source>
        <dbReference type="Proteomes" id="UP000288096"/>
    </source>
</evidence>
<keyword evidence="2" id="KW-1185">Reference proteome</keyword>
<reference evidence="2" key="2">
    <citation type="submission" date="2019-01" db="EMBL/GenBank/DDBJ databases">
        <title>Genome sequence of Desulfonema ishimotonii strain Tokyo 01.</title>
        <authorList>
            <person name="Fukui M."/>
        </authorList>
    </citation>
    <scope>NUCLEOTIDE SEQUENCE [LARGE SCALE GENOMIC DNA]</scope>
    <source>
        <strain evidence="2">Tokyo 01</strain>
    </source>
</reference>
<protein>
    <submittedName>
        <fullName evidence="1">Uncharacterized protein</fullName>
    </submittedName>
</protein>
<organism evidence="1 2">
    <name type="scientific">Desulfonema ishimotonii</name>
    <dbReference type="NCBI Taxonomy" id="45657"/>
    <lineage>
        <taxon>Bacteria</taxon>
        <taxon>Pseudomonadati</taxon>
        <taxon>Thermodesulfobacteriota</taxon>
        <taxon>Desulfobacteria</taxon>
        <taxon>Desulfobacterales</taxon>
        <taxon>Desulfococcaceae</taxon>
        <taxon>Desulfonema</taxon>
    </lineage>
</organism>
<evidence type="ECO:0000313" key="1">
    <source>
        <dbReference type="EMBL" id="GBC61443.1"/>
    </source>
</evidence>
<gene>
    <name evidence="1" type="ORF">DENIS_2403</name>
</gene>
<sequence length="76" mass="8684">MILRKTIGSMPETPLSGAFSFDKETKYINLLKRRVIQLAHLMPSPDSIRFYLIPKNHETASPSFCQLQDCSGTERK</sequence>
<accession>A0A401FWX4</accession>
<name>A0A401FWX4_9BACT</name>
<dbReference type="Proteomes" id="UP000288096">
    <property type="component" value="Unassembled WGS sequence"/>
</dbReference>
<proteinExistence type="predicted"/>
<dbReference type="AlphaFoldDB" id="A0A401FWX4"/>
<comment type="caution">
    <text evidence="1">The sequence shown here is derived from an EMBL/GenBank/DDBJ whole genome shotgun (WGS) entry which is preliminary data.</text>
</comment>
<dbReference type="EMBL" id="BEXT01000001">
    <property type="protein sequence ID" value="GBC61443.1"/>
    <property type="molecule type" value="Genomic_DNA"/>
</dbReference>